<organism evidence="2 3">
    <name type="scientific">Arcicella aquatica</name>
    <dbReference type="NCBI Taxonomy" id="217141"/>
    <lineage>
        <taxon>Bacteria</taxon>
        <taxon>Pseudomonadati</taxon>
        <taxon>Bacteroidota</taxon>
        <taxon>Cytophagia</taxon>
        <taxon>Cytophagales</taxon>
        <taxon>Flectobacillaceae</taxon>
        <taxon>Arcicella</taxon>
    </lineage>
</organism>
<keyword evidence="3" id="KW-1185">Reference proteome</keyword>
<dbReference type="RefSeq" id="WP_323253352.1">
    <property type="nucleotide sequence ID" value="NZ_JAYFUL010000062.1"/>
</dbReference>
<reference evidence="2 3" key="1">
    <citation type="submission" date="2023-12" db="EMBL/GenBank/DDBJ databases">
        <title>Novel species of the genus Arcicella isolated from rivers.</title>
        <authorList>
            <person name="Lu H."/>
        </authorList>
    </citation>
    <scope>NUCLEOTIDE SEQUENCE [LARGE SCALE GENOMIC DNA]</scope>
    <source>
        <strain evidence="2 3">LMG 21963</strain>
    </source>
</reference>
<comment type="caution">
    <text evidence="2">The sequence shown here is derived from an EMBL/GenBank/DDBJ whole genome shotgun (WGS) entry which is preliminary data.</text>
</comment>
<feature type="region of interest" description="Disordered" evidence="1">
    <location>
        <begin position="70"/>
        <end position="92"/>
    </location>
</feature>
<evidence type="ECO:0000256" key="1">
    <source>
        <dbReference type="SAM" id="MobiDB-lite"/>
    </source>
</evidence>
<gene>
    <name evidence="2" type="ORF">VB264_22805</name>
</gene>
<accession>A0ABU5QWE1</accession>
<proteinExistence type="predicted"/>
<dbReference type="EMBL" id="JAYFUL010000062">
    <property type="protein sequence ID" value="MEA5260646.1"/>
    <property type="molecule type" value="Genomic_DNA"/>
</dbReference>
<evidence type="ECO:0000313" key="2">
    <source>
        <dbReference type="EMBL" id="MEA5260646.1"/>
    </source>
</evidence>
<dbReference type="Proteomes" id="UP001304671">
    <property type="component" value="Unassembled WGS sequence"/>
</dbReference>
<name>A0ABU5QWE1_9BACT</name>
<evidence type="ECO:0000313" key="3">
    <source>
        <dbReference type="Proteomes" id="UP001304671"/>
    </source>
</evidence>
<sequence length="264" mass="29652">MNVILEELSLDNFNTSGKNAHLFTDKTTSDTCIMLSGKGRCASDSASGVLSVAVEGGLAMDGQMNVLKGYDNEKREEDDATLGNRQKENDVKDDALQRARNIAAIKLQLTEQAYQCAFLQEQIIQRNTELKRLHKALGGEQQALVKLADSRVKWGAESFVCPTCKRVHESTNVEAMKQKMVKVFEKDKTDKRRIIKKKMKALKYAIKQLEQVNAEDAQHLRIYKSNRSILSAALKTLETIKGNRHSDVGFGSSDIGFRMSDFRY</sequence>
<protein>
    <submittedName>
        <fullName evidence="2">Uncharacterized protein</fullName>
    </submittedName>
</protein>